<dbReference type="Proteomes" id="UP001164761">
    <property type="component" value="Chromosome"/>
</dbReference>
<dbReference type="EMBL" id="CP104067">
    <property type="protein sequence ID" value="WAH41810.1"/>
    <property type="molecule type" value="Genomic_DNA"/>
</dbReference>
<organism evidence="1 3">
    <name type="scientific">Alicyclobacillus fastidiosus</name>
    <dbReference type="NCBI Taxonomy" id="392011"/>
    <lineage>
        <taxon>Bacteria</taxon>
        <taxon>Bacillati</taxon>
        <taxon>Bacillota</taxon>
        <taxon>Bacilli</taxon>
        <taxon>Bacillales</taxon>
        <taxon>Alicyclobacillaceae</taxon>
        <taxon>Alicyclobacillus</taxon>
    </lineage>
</organism>
<name>A0ABY6ZIS6_9BACL</name>
<protein>
    <recommendedName>
        <fullName evidence="4">Replication initiation factor</fullName>
    </recommendedName>
</protein>
<reference evidence="1" key="1">
    <citation type="submission" date="2022-08" db="EMBL/GenBank/DDBJ databases">
        <title>Alicyclobacillus fastidiosus DSM 17978, complete genome.</title>
        <authorList>
            <person name="Wang Q."/>
            <person name="Cai R."/>
            <person name="Wang Z."/>
        </authorList>
    </citation>
    <scope>NUCLEOTIDE SEQUENCE</scope>
    <source>
        <strain evidence="1">DSM 17978</strain>
    </source>
</reference>
<evidence type="ECO:0008006" key="4">
    <source>
        <dbReference type="Google" id="ProtNLM"/>
    </source>
</evidence>
<sequence length="416" mass="48341">MLSSGADTLIGHANVPYSSIVFRSLIDALREAKERYEYEAVSIEIGKRIVQYYPERSKGEWYAFKVFIPSGSTSLQYIPIEFRIYGKQLSKKANKWPIELIFRSATCWSMPFSELWRATIQILYDLANEPNAIVSEDGELQLQSRVSRLDWALDTDELQFCAEDKDRFLTRARHKASYIDEEQWFESEHDTVEESQTAIYHRGEAFTGFVFGKGMLLVRIYNKWIEVSKNASYKNSKIFFADLWKDEGWDLKQDVWRIECQLRRESLHLFTLDDERSFADASIPEAVEKFPSVLPYMYRSWLSFRNPTEHKNRSLWPLNDTWDGLIERASKQCGVSERRNLPIKFDSASLAKSLLGLLSSFAVSVGEPSSKDLFIYLHKYIGQALQIDDVQWRIEQAIREKAAQNGIQLHQKSESA</sequence>
<evidence type="ECO:0000313" key="2">
    <source>
        <dbReference type="EMBL" id="WAH41817.1"/>
    </source>
</evidence>
<evidence type="ECO:0000313" key="3">
    <source>
        <dbReference type="Proteomes" id="UP001164761"/>
    </source>
</evidence>
<proteinExistence type="predicted"/>
<evidence type="ECO:0000313" key="1">
    <source>
        <dbReference type="EMBL" id="WAH41810.1"/>
    </source>
</evidence>
<gene>
    <name evidence="1" type="ORF">NZD89_27010</name>
    <name evidence="2" type="ORF">NZD89_27045</name>
</gene>
<accession>A0ABY6ZIS6</accession>
<keyword evidence="3" id="KW-1185">Reference proteome</keyword>
<dbReference type="EMBL" id="CP104067">
    <property type="protein sequence ID" value="WAH41817.1"/>
    <property type="molecule type" value="Genomic_DNA"/>
</dbReference>
<dbReference type="RefSeq" id="WP_268005715.1">
    <property type="nucleotide sequence ID" value="NZ_BSUT01000001.1"/>
</dbReference>